<evidence type="ECO:0000313" key="2">
    <source>
        <dbReference type="EMBL" id="QEY25632.1"/>
    </source>
</evidence>
<organism evidence="2 3">
    <name type="scientific">Neisseria zalophi</name>
    <dbReference type="NCBI Taxonomy" id="640030"/>
    <lineage>
        <taxon>Bacteria</taxon>
        <taxon>Pseudomonadati</taxon>
        <taxon>Pseudomonadota</taxon>
        <taxon>Betaproteobacteria</taxon>
        <taxon>Neisseriales</taxon>
        <taxon>Neisseriaceae</taxon>
        <taxon>Neisseria</taxon>
    </lineage>
</organism>
<accession>A0A5J6PXK5</accession>
<dbReference type="Proteomes" id="UP000325713">
    <property type="component" value="Chromosome"/>
</dbReference>
<evidence type="ECO:0008006" key="4">
    <source>
        <dbReference type="Google" id="ProtNLM"/>
    </source>
</evidence>
<feature type="chain" id="PRO_5023937796" description="Lipoprotein" evidence="1">
    <location>
        <begin position="31"/>
        <end position="215"/>
    </location>
</feature>
<reference evidence="2 3" key="1">
    <citation type="submission" date="2018-08" db="EMBL/GenBank/DDBJ databases">
        <title>Neisseria zalophi ATCC BAA-2455 complete genome.</title>
        <authorList>
            <person name="Veseli I.A."/>
            <person name="Buttler R."/>
            <person name="Mascarenhas dos Santos A.C."/>
            <person name="Pombert J.-F."/>
        </authorList>
    </citation>
    <scope>NUCLEOTIDE SEQUENCE [LARGE SCALE GENOMIC DNA]</scope>
    <source>
        <strain evidence="2 3">ATCC BAA-2455</strain>
    </source>
</reference>
<evidence type="ECO:0000256" key="1">
    <source>
        <dbReference type="SAM" id="SignalP"/>
    </source>
</evidence>
<keyword evidence="1" id="KW-0732">Signal</keyword>
<keyword evidence="3" id="KW-1185">Reference proteome</keyword>
<sequence length="215" mass="24510">MNLSKLSTVFLCLGTLMLSACSPSENQALAAEPSVPVVSSTSVTKPVPVYRGNFLKDAAALAKAEHDLKTLPRFHGKSLKFFDNIVFFSGPRPRIELDIQNPENPERIDHYVYWQGTWRRNDILRKPPPPESLNIAQHLTPLSQVRFADVAVVAKEWEQKARSVNAVETDAYYVSFVYLRSENKHFWHTATIEAIGAQYYLSFHTDKTVWEFKKL</sequence>
<name>A0A5J6PXK5_9NEIS</name>
<dbReference type="EMBL" id="CP031700">
    <property type="protein sequence ID" value="QEY25632.1"/>
    <property type="molecule type" value="Genomic_DNA"/>
</dbReference>
<dbReference type="AlphaFoldDB" id="A0A5J6PXK5"/>
<evidence type="ECO:0000313" key="3">
    <source>
        <dbReference type="Proteomes" id="UP000325713"/>
    </source>
</evidence>
<protein>
    <recommendedName>
        <fullName evidence="4">Lipoprotein</fullName>
    </recommendedName>
</protein>
<feature type="signal peptide" evidence="1">
    <location>
        <begin position="1"/>
        <end position="30"/>
    </location>
</feature>
<proteinExistence type="predicted"/>
<gene>
    <name evidence="2" type="ORF">D0T92_03150</name>
</gene>
<dbReference type="PROSITE" id="PS51257">
    <property type="entry name" value="PROKAR_LIPOPROTEIN"/>
    <property type="match status" value="1"/>
</dbReference>
<dbReference type="KEGG" id="nzl:D0T92_03150"/>